<dbReference type="RefSeq" id="WP_269208366.1">
    <property type="nucleotide sequence ID" value="NZ_JAQMTU010000098.1"/>
</dbReference>
<comment type="caution">
    <text evidence="1">The sequence shown here is derived from an EMBL/GenBank/DDBJ whole genome shotgun (WGS) entry which is preliminary data.</text>
</comment>
<proteinExistence type="predicted"/>
<evidence type="ECO:0000313" key="1">
    <source>
        <dbReference type="EMBL" id="MDB9487996.1"/>
    </source>
</evidence>
<accession>A0ABT5A7T7</accession>
<organism evidence="1 2">
    <name type="scientific">Dolichospermum circinale CS-537/01</name>
    <dbReference type="NCBI Taxonomy" id="3021739"/>
    <lineage>
        <taxon>Bacteria</taxon>
        <taxon>Bacillati</taxon>
        <taxon>Cyanobacteriota</taxon>
        <taxon>Cyanophyceae</taxon>
        <taxon>Nostocales</taxon>
        <taxon>Aphanizomenonaceae</taxon>
        <taxon>Dolichospermum</taxon>
        <taxon>Dolichospermum circinale</taxon>
    </lineage>
</organism>
<gene>
    <name evidence="1" type="ORF">PN492_15810</name>
</gene>
<keyword evidence="2" id="KW-1185">Reference proteome</keyword>
<dbReference type="Proteomes" id="UP001212123">
    <property type="component" value="Unassembled WGS sequence"/>
</dbReference>
<reference evidence="1 2" key="1">
    <citation type="submission" date="2023-01" db="EMBL/GenBank/DDBJ databases">
        <title>Genomes from the Australian National Cyanobacteria Reference Collection.</title>
        <authorList>
            <person name="Willis A."/>
            <person name="Lee E.M.F."/>
        </authorList>
    </citation>
    <scope>NUCLEOTIDE SEQUENCE [LARGE SCALE GENOMIC DNA]</scope>
    <source>
        <strain evidence="1 2">CS-537/01</strain>
    </source>
</reference>
<name>A0ABT5A7T7_9CYAN</name>
<dbReference type="EMBL" id="JAQMTU010000098">
    <property type="protein sequence ID" value="MDB9487996.1"/>
    <property type="molecule type" value="Genomic_DNA"/>
</dbReference>
<evidence type="ECO:0000313" key="2">
    <source>
        <dbReference type="Proteomes" id="UP001212123"/>
    </source>
</evidence>
<protein>
    <submittedName>
        <fullName evidence="1">Uncharacterized protein</fullName>
    </submittedName>
</protein>
<sequence length="44" mass="5310">MNSFERITIEGYRRLFGDSFNLEHWLEEYSLDQVWAMNLMGGRP</sequence>